<gene>
    <name evidence="10" type="primary">phnE</name>
    <name evidence="10" type="ORF">D3230_07605</name>
</gene>
<evidence type="ECO:0000256" key="5">
    <source>
        <dbReference type="ARBA" id="ARBA00022989"/>
    </source>
</evidence>
<dbReference type="EMBL" id="QYAC01000003">
    <property type="protein sequence ID" value="MBL3679162.1"/>
    <property type="molecule type" value="Genomic_DNA"/>
</dbReference>
<protein>
    <submittedName>
        <fullName evidence="10">Phosphonate ABC transporter, permease protein PhnE</fullName>
    </submittedName>
</protein>
<feature type="domain" description="ABC transmembrane type-1" evidence="9">
    <location>
        <begin position="95"/>
        <end position="278"/>
    </location>
</feature>
<dbReference type="InterPro" id="IPR005769">
    <property type="entry name" value="PhnE/PtxC"/>
</dbReference>
<evidence type="ECO:0000256" key="7">
    <source>
        <dbReference type="RuleBase" id="RU363032"/>
    </source>
</evidence>
<keyword evidence="4 7" id="KW-0812">Transmembrane</keyword>
<evidence type="ECO:0000256" key="1">
    <source>
        <dbReference type="ARBA" id="ARBA00004651"/>
    </source>
</evidence>
<keyword evidence="11" id="KW-1185">Reference proteome</keyword>
<keyword evidence="3" id="KW-1003">Cell membrane</keyword>
<evidence type="ECO:0000256" key="2">
    <source>
        <dbReference type="ARBA" id="ARBA00022448"/>
    </source>
</evidence>
<evidence type="ECO:0000256" key="8">
    <source>
        <dbReference type="SAM" id="MobiDB-lite"/>
    </source>
</evidence>
<dbReference type="NCBIfam" id="TIGR01097">
    <property type="entry name" value="PhnE"/>
    <property type="match status" value="1"/>
</dbReference>
<evidence type="ECO:0000256" key="6">
    <source>
        <dbReference type="ARBA" id="ARBA00023136"/>
    </source>
</evidence>
<dbReference type="InterPro" id="IPR035906">
    <property type="entry name" value="MetI-like_sf"/>
</dbReference>
<dbReference type="PANTHER" id="PTHR30043">
    <property type="entry name" value="PHOSPHONATES TRANSPORT SYSTEM PERMEASE PROTEIN"/>
    <property type="match status" value="1"/>
</dbReference>
<feature type="transmembrane region" description="Helical" evidence="7">
    <location>
        <begin position="37"/>
        <end position="56"/>
    </location>
</feature>
<feature type="transmembrane region" description="Helical" evidence="7">
    <location>
        <begin position="99"/>
        <end position="121"/>
    </location>
</feature>
<feature type="region of interest" description="Disordered" evidence="8">
    <location>
        <begin position="1"/>
        <end position="29"/>
    </location>
</feature>
<accession>A0ABS1SFR9</accession>
<feature type="transmembrane region" description="Helical" evidence="7">
    <location>
        <begin position="260"/>
        <end position="281"/>
    </location>
</feature>
<comment type="subcellular location">
    <subcellularLocation>
        <location evidence="1 7">Cell membrane</location>
        <topology evidence="1 7">Multi-pass membrane protein</topology>
    </subcellularLocation>
</comment>
<proteinExistence type="inferred from homology"/>
<dbReference type="PANTHER" id="PTHR30043:SF1">
    <property type="entry name" value="ABC TRANSPORT SYSTEM PERMEASE PROTEIN P69"/>
    <property type="match status" value="1"/>
</dbReference>
<feature type="transmembrane region" description="Helical" evidence="7">
    <location>
        <begin position="147"/>
        <end position="171"/>
    </location>
</feature>
<dbReference type="Gene3D" id="1.10.3720.10">
    <property type="entry name" value="MetI-like"/>
    <property type="match status" value="1"/>
</dbReference>
<dbReference type="PROSITE" id="PS50928">
    <property type="entry name" value="ABC_TM1"/>
    <property type="match status" value="1"/>
</dbReference>
<sequence>MGTAVEVSGAPRAAGGPPGELRRELTLPPRPRRGGRIALIVAAVAVFTAATCLPAIGGVELDLGAIARNWRNGAEKLGQLLQPNFAFLPRTWGPMAETLQMALVGAVIAAAISVPVTLWAAAPTNPNRWTRGAVRAVVNVIRAVPDLVYATVLVAMLGVGALPGVATLILFNVGIVVKLVSEAIDAADHRYMEAGRAAGGTQFQINRATALPQVWPLFVNQWLYTLEVNVRISAILGIVGAGGIGRLLDERRGFYAYSDVSVIILEILVVVIAIEVLSHLLRRRLV</sequence>
<evidence type="ECO:0000256" key="4">
    <source>
        <dbReference type="ARBA" id="ARBA00022692"/>
    </source>
</evidence>
<dbReference type="CDD" id="cd06261">
    <property type="entry name" value="TM_PBP2"/>
    <property type="match status" value="1"/>
</dbReference>
<keyword evidence="6 7" id="KW-0472">Membrane</keyword>
<comment type="caution">
    <text evidence="10">The sequence shown here is derived from an EMBL/GenBank/DDBJ whole genome shotgun (WGS) entry which is preliminary data.</text>
</comment>
<evidence type="ECO:0000313" key="11">
    <source>
        <dbReference type="Proteomes" id="UP001645859"/>
    </source>
</evidence>
<dbReference type="InterPro" id="IPR000515">
    <property type="entry name" value="MetI-like"/>
</dbReference>
<dbReference type="SUPFAM" id="SSF161098">
    <property type="entry name" value="MetI-like"/>
    <property type="match status" value="1"/>
</dbReference>
<keyword evidence="2 7" id="KW-0813">Transport</keyword>
<organism evidence="10 11">
    <name type="scientific">Leucobacter chromiireducens subsp. solipictus</name>
    <dbReference type="NCBI Taxonomy" id="398235"/>
    <lineage>
        <taxon>Bacteria</taxon>
        <taxon>Bacillati</taxon>
        <taxon>Actinomycetota</taxon>
        <taxon>Actinomycetes</taxon>
        <taxon>Micrococcales</taxon>
        <taxon>Microbacteriaceae</taxon>
        <taxon>Leucobacter</taxon>
    </lineage>
</organism>
<dbReference type="RefSeq" id="WP_202344419.1">
    <property type="nucleotide sequence ID" value="NZ_BAAAPI010000013.1"/>
</dbReference>
<evidence type="ECO:0000259" key="9">
    <source>
        <dbReference type="PROSITE" id="PS50928"/>
    </source>
</evidence>
<evidence type="ECO:0000256" key="3">
    <source>
        <dbReference type="ARBA" id="ARBA00022475"/>
    </source>
</evidence>
<keyword evidence="5 7" id="KW-1133">Transmembrane helix</keyword>
<dbReference type="Proteomes" id="UP001645859">
    <property type="component" value="Unassembled WGS sequence"/>
</dbReference>
<name>A0ABS1SFR9_9MICO</name>
<comment type="similarity">
    <text evidence="7">Belongs to the binding-protein-dependent transport system permease family.</text>
</comment>
<reference evidence="10 11" key="1">
    <citation type="submission" date="2018-09" db="EMBL/GenBank/DDBJ databases">
        <title>Comparative genomics of Leucobacter spp.</title>
        <authorList>
            <person name="Reis A.C."/>
            <person name="Kolvenbach B.A."/>
            <person name="Corvini P.F.X."/>
            <person name="Nunes O.C."/>
        </authorList>
    </citation>
    <scope>NUCLEOTIDE SEQUENCE [LARGE SCALE GENOMIC DNA]</scope>
    <source>
        <strain evidence="10 11">TAN 31504</strain>
    </source>
</reference>
<dbReference type="Pfam" id="PF00528">
    <property type="entry name" value="BPD_transp_1"/>
    <property type="match status" value="1"/>
</dbReference>
<evidence type="ECO:0000313" key="10">
    <source>
        <dbReference type="EMBL" id="MBL3679162.1"/>
    </source>
</evidence>